<dbReference type="HAMAP" id="MF_00527">
    <property type="entry name" value="3MGH"/>
    <property type="match status" value="1"/>
</dbReference>
<evidence type="ECO:0000256" key="3">
    <source>
        <dbReference type="ARBA" id="ARBA00022801"/>
    </source>
</evidence>
<dbReference type="AlphaFoldDB" id="A0A1G2Q8R3"/>
<dbReference type="Pfam" id="PF02245">
    <property type="entry name" value="Pur_DNA_glyco"/>
    <property type="match status" value="2"/>
</dbReference>
<proteinExistence type="inferred from homology"/>
<comment type="similarity">
    <text evidence="1 5">Belongs to the DNA glycosylase MPG family.</text>
</comment>
<dbReference type="InterPro" id="IPR003180">
    <property type="entry name" value="MPG"/>
</dbReference>
<evidence type="ECO:0000313" key="7">
    <source>
        <dbReference type="Proteomes" id="UP000176494"/>
    </source>
</evidence>
<dbReference type="EC" id="3.2.2.-" evidence="5"/>
<sequence>MPKVIPRSFFGRDARRVARELVGHYLVRRINGHIKKYQILETEAYLGEKDLASHARHGRAGRAAIMFGPAGRFYIYLVYGMHELLNITTNQDGQAGAVLIRAVEGLTGPGKLTKALKITRALNNLLASRATGLWFEYSPNQTKPKTKTAPRVGVAYAGEWAGKLYRYILSA</sequence>
<dbReference type="SUPFAM" id="SSF50486">
    <property type="entry name" value="FMT C-terminal domain-like"/>
    <property type="match status" value="1"/>
</dbReference>
<keyword evidence="2 5" id="KW-0227">DNA damage</keyword>
<dbReference type="CDD" id="cd00540">
    <property type="entry name" value="AAG"/>
    <property type="match status" value="1"/>
</dbReference>
<dbReference type="EMBL" id="MHTG01000025">
    <property type="protein sequence ID" value="OHA56957.1"/>
    <property type="molecule type" value="Genomic_DNA"/>
</dbReference>
<evidence type="ECO:0000256" key="1">
    <source>
        <dbReference type="ARBA" id="ARBA00009232"/>
    </source>
</evidence>
<accession>A0A1G2Q8R3</accession>
<dbReference type="InterPro" id="IPR036995">
    <property type="entry name" value="MPG_sf"/>
</dbReference>
<organism evidence="6 7">
    <name type="scientific">Candidatus Vogelbacteria bacterium GWA1_51_14</name>
    <dbReference type="NCBI Taxonomy" id="1802435"/>
    <lineage>
        <taxon>Bacteria</taxon>
        <taxon>Candidatus Vogeliibacteriota</taxon>
    </lineage>
</organism>
<evidence type="ECO:0000313" key="6">
    <source>
        <dbReference type="EMBL" id="OHA56957.1"/>
    </source>
</evidence>
<evidence type="ECO:0000256" key="2">
    <source>
        <dbReference type="ARBA" id="ARBA00022763"/>
    </source>
</evidence>
<dbReference type="PANTHER" id="PTHR10429">
    <property type="entry name" value="DNA-3-METHYLADENINE GLYCOSYLASE"/>
    <property type="match status" value="1"/>
</dbReference>
<dbReference type="GO" id="GO:0003905">
    <property type="term" value="F:alkylbase DNA N-glycosylase activity"/>
    <property type="evidence" value="ECO:0007669"/>
    <property type="project" value="InterPro"/>
</dbReference>
<dbReference type="Proteomes" id="UP000176494">
    <property type="component" value="Unassembled WGS sequence"/>
</dbReference>
<dbReference type="Gene3D" id="3.10.300.10">
    <property type="entry name" value="Methylpurine-DNA glycosylase (MPG)"/>
    <property type="match status" value="2"/>
</dbReference>
<comment type="caution">
    <text evidence="6">The sequence shown here is derived from an EMBL/GenBank/DDBJ whole genome shotgun (WGS) entry which is preliminary data.</text>
</comment>
<evidence type="ECO:0000256" key="5">
    <source>
        <dbReference type="HAMAP-Rule" id="MF_00527"/>
    </source>
</evidence>
<reference evidence="6 7" key="1">
    <citation type="journal article" date="2016" name="Nat. Commun.">
        <title>Thousands of microbial genomes shed light on interconnected biogeochemical processes in an aquifer system.</title>
        <authorList>
            <person name="Anantharaman K."/>
            <person name="Brown C.T."/>
            <person name="Hug L.A."/>
            <person name="Sharon I."/>
            <person name="Castelle C.J."/>
            <person name="Probst A.J."/>
            <person name="Thomas B.C."/>
            <person name="Singh A."/>
            <person name="Wilkins M.J."/>
            <person name="Karaoz U."/>
            <person name="Brodie E.L."/>
            <person name="Williams K.H."/>
            <person name="Hubbard S.S."/>
            <person name="Banfield J.F."/>
        </authorList>
    </citation>
    <scope>NUCLEOTIDE SEQUENCE [LARGE SCALE GENOMIC DNA]</scope>
</reference>
<dbReference type="GO" id="GO:0006284">
    <property type="term" value="P:base-excision repair"/>
    <property type="evidence" value="ECO:0007669"/>
    <property type="project" value="InterPro"/>
</dbReference>
<keyword evidence="3 5" id="KW-0378">Hydrolase</keyword>
<dbReference type="GO" id="GO:0003677">
    <property type="term" value="F:DNA binding"/>
    <property type="evidence" value="ECO:0007669"/>
    <property type="project" value="InterPro"/>
</dbReference>
<gene>
    <name evidence="6" type="ORF">A2114_00230</name>
</gene>
<dbReference type="PANTHER" id="PTHR10429:SF0">
    <property type="entry name" value="DNA-3-METHYLADENINE GLYCOSYLASE"/>
    <property type="match status" value="1"/>
</dbReference>
<name>A0A1G2Q8R3_9BACT</name>
<protein>
    <recommendedName>
        <fullName evidence="5">Putative 3-methyladenine DNA glycosylase</fullName>
        <ecNumber evidence="5">3.2.2.-</ecNumber>
    </recommendedName>
</protein>
<evidence type="ECO:0000256" key="4">
    <source>
        <dbReference type="ARBA" id="ARBA00023204"/>
    </source>
</evidence>
<dbReference type="InterPro" id="IPR011034">
    <property type="entry name" value="Formyl_transferase-like_C_sf"/>
</dbReference>
<keyword evidence="4 5" id="KW-0234">DNA repair</keyword>